<dbReference type="GO" id="GO:1990140">
    <property type="term" value="C:molybdopterin synthase complex"/>
    <property type="evidence" value="ECO:0007669"/>
    <property type="project" value="UniProtKB-UniRule"/>
</dbReference>
<comment type="catalytic activity">
    <reaction evidence="4">
        <text>2 [molybdopterin-synthase sulfur-carrier protein]-C-terminal-Gly-aminoethanethioate + cyclic pyranopterin phosphate + H2O = molybdopterin + 2 [molybdopterin-synthase sulfur-carrier protein]-C-terminal Gly-Gly + 2 H(+)</text>
        <dbReference type="Rhea" id="RHEA:26333"/>
        <dbReference type="Rhea" id="RHEA-COMP:12202"/>
        <dbReference type="Rhea" id="RHEA-COMP:19907"/>
        <dbReference type="ChEBI" id="CHEBI:15377"/>
        <dbReference type="ChEBI" id="CHEBI:15378"/>
        <dbReference type="ChEBI" id="CHEBI:58698"/>
        <dbReference type="ChEBI" id="CHEBI:59648"/>
        <dbReference type="ChEBI" id="CHEBI:90778"/>
        <dbReference type="ChEBI" id="CHEBI:232372"/>
        <dbReference type="EC" id="2.8.1.12"/>
    </reaction>
</comment>
<sequence length="350" mass="39656">MTMNMSCSLVQRRTMKGTIIGIAGCTNAGKTTIARSILQKLRDKKQTATIVSQDDFFHNRELVRCISKESDPSIRFCNYDSPEAIDERSFVEAILNAAVTHDNVVVEGNMLTELPSVYNLISRILFLTLDRETCLERRLQRSDYDPPDEPGYFDQVVWPAYQRHLSNALKLVRESDRLTFVDAVTMDTNNEKAMDKFVTDFCVDLVRIQENPICISDAVDFVTMRSTGGTSLFIGTTRDTFDGKGVVHLEYEAYNEMAYKEMRKICAEVHHKFPQVHRVAIIHRIGVVKVGEASVAIATSAPHRTEAIRATELALDELKRRVPIWKKEVYADGTCSWKENKECKCSNGSI</sequence>
<dbReference type="HAMAP" id="MF_03052">
    <property type="entry name" value="MOC2B"/>
    <property type="match status" value="1"/>
</dbReference>
<dbReference type="SUPFAM" id="SSF52540">
    <property type="entry name" value="P-loop containing nucleoside triphosphate hydrolases"/>
    <property type="match status" value="1"/>
</dbReference>
<feature type="binding site" evidence="4">
    <location>
        <position position="319"/>
    </location>
    <ligand>
        <name>substrate</name>
    </ligand>
</feature>
<evidence type="ECO:0000256" key="2">
    <source>
        <dbReference type="ARBA" id="ARBA00022679"/>
    </source>
</evidence>
<keyword evidence="2 4" id="KW-0808">Transferase</keyword>
<dbReference type="InterPro" id="IPR028888">
    <property type="entry name" value="MOCS2B_euk"/>
</dbReference>
<dbReference type="Pfam" id="PF13238">
    <property type="entry name" value="AAA_18"/>
    <property type="match status" value="1"/>
</dbReference>
<dbReference type="Gene3D" id="3.40.50.300">
    <property type="entry name" value="P-loop containing nucleotide triphosphate hydrolases"/>
    <property type="match status" value="1"/>
</dbReference>
<keyword evidence="5" id="KW-1185">Reference proteome</keyword>
<evidence type="ECO:0000256" key="4">
    <source>
        <dbReference type="HAMAP-Rule" id="MF_03052"/>
    </source>
</evidence>
<proteinExistence type="inferred from homology"/>
<dbReference type="EC" id="2.8.1.12" evidence="4"/>
<dbReference type="InterPro" id="IPR027417">
    <property type="entry name" value="P-loop_NTPase"/>
</dbReference>
<evidence type="ECO:0000256" key="3">
    <source>
        <dbReference type="ARBA" id="ARBA00023150"/>
    </source>
</evidence>
<dbReference type="CDD" id="cd00756">
    <property type="entry name" value="MoaE"/>
    <property type="match status" value="1"/>
</dbReference>
<dbReference type="InterPro" id="IPR036563">
    <property type="entry name" value="MoaE_sf"/>
</dbReference>
<protein>
    <recommendedName>
        <fullName evidence="4">Molybdopterin synthase catalytic subunit</fullName>
        <ecNumber evidence="4">2.8.1.12</ecNumber>
    </recommendedName>
    <alternativeName>
        <fullName evidence="4">Molybdenum cofactor synthesis protein 2 large subunit</fullName>
    </alternativeName>
    <alternativeName>
        <fullName evidence="4">Molybdenum cofactor synthesis protein 2B</fullName>
        <shortName evidence="4">MOCS2B</shortName>
    </alternativeName>
</protein>
<feature type="binding site" evidence="4">
    <location>
        <begin position="303"/>
        <end position="304"/>
    </location>
    <ligand>
        <name>substrate</name>
    </ligand>
</feature>
<dbReference type="UniPathway" id="UPA00344"/>
<reference evidence="6" key="1">
    <citation type="submission" date="2017-02" db="UniProtKB">
        <authorList>
            <consortium name="WormBaseParasite"/>
        </authorList>
    </citation>
    <scope>IDENTIFICATION</scope>
</reference>
<evidence type="ECO:0000313" key="5">
    <source>
        <dbReference type="Proteomes" id="UP000036681"/>
    </source>
</evidence>
<evidence type="ECO:0000256" key="1">
    <source>
        <dbReference type="ARBA" id="ARBA00022490"/>
    </source>
</evidence>
<dbReference type="PANTHER" id="PTHR23404">
    <property type="entry name" value="MOLYBDOPTERIN SYNTHASE RELATED"/>
    <property type="match status" value="1"/>
</dbReference>
<keyword evidence="1 4" id="KW-0963">Cytoplasm</keyword>
<dbReference type="WBParaSite" id="ALUE_0001768001-mRNA-1">
    <property type="protein sequence ID" value="ALUE_0001768001-mRNA-1"/>
    <property type="gene ID" value="ALUE_0001768001"/>
</dbReference>
<dbReference type="AlphaFoldDB" id="A0A0M3IH38"/>
<dbReference type="GO" id="GO:0030366">
    <property type="term" value="F:molybdopterin synthase activity"/>
    <property type="evidence" value="ECO:0007669"/>
    <property type="project" value="UniProtKB-UniRule"/>
</dbReference>
<comment type="similarity">
    <text evidence="4">Belongs to the MoaE family. MOCS2B subfamily.</text>
</comment>
<dbReference type="InterPro" id="IPR003448">
    <property type="entry name" value="Mopterin_biosynth_MoaE"/>
</dbReference>
<comment type="pathway">
    <text evidence="4">Cofactor biosynthesis; molybdopterin biosynthesis.</text>
</comment>
<dbReference type="Gene3D" id="3.90.1170.40">
    <property type="entry name" value="Molybdopterin biosynthesis MoaE subunit"/>
    <property type="match status" value="1"/>
</dbReference>
<dbReference type="Proteomes" id="UP000036681">
    <property type="component" value="Unplaced"/>
</dbReference>
<comment type="function">
    <text evidence="4">Catalytic subunit of the molybdopterin synthase complex, a complex that catalyzes the conversion of precursor Z into molybdopterin. Acts by mediating the incorporation of 2 sulfur atoms from thiocarboxylated MOCS2A into precursor Z to generate a dithiolene group.</text>
</comment>
<comment type="subcellular location">
    <subcellularLocation>
        <location evidence="4">Cytoplasm</location>
    </subcellularLocation>
</comment>
<organism evidence="5 6">
    <name type="scientific">Ascaris lumbricoides</name>
    <name type="common">Giant roundworm</name>
    <dbReference type="NCBI Taxonomy" id="6252"/>
    <lineage>
        <taxon>Eukaryota</taxon>
        <taxon>Metazoa</taxon>
        <taxon>Ecdysozoa</taxon>
        <taxon>Nematoda</taxon>
        <taxon>Chromadorea</taxon>
        <taxon>Rhabditida</taxon>
        <taxon>Spirurina</taxon>
        <taxon>Ascaridomorpha</taxon>
        <taxon>Ascaridoidea</taxon>
        <taxon>Ascarididae</taxon>
        <taxon>Ascaris</taxon>
    </lineage>
</organism>
<dbReference type="SUPFAM" id="SSF54690">
    <property type="entry name" value="Molybdopterin synthase subunit MoaE"/>
    <property type="match status" value="1"/>
</dbReference>
<dbReference type="GO" id="GO:0006777">
    <property type="term" value="P:Mo-molybdopterin cofactor biosynthetic process"/>
    <property type="evidence" value="ECO:0007669"/>
    <property type="project" value="UniProtKB-UniRule"/>
</dbReference>
<accession>A0A0M3IH38</accession>
<dbReference type="FunFam" id="3.90.1170.40:FF:000002">
    <property type="entry name" value="Molybdopterin synthase catalytic subunit"/>
    <property type="match status" value="1"/>
</dbReference>
<dbReference type="Pfam" id="PF02391">
    <property type="entry name" value="MoaE"/>
    <property type="match status" value="1"/>
</dbReference>
<keyword evidence="3 4" id="KW-0501">Molybdenum cofactor biosynthesis</keyword>
<feature type="binding site" evidence="4">
    <location>
        <begin position="326"/>
        <end position="328"/>
    </location>
    <ligand>
        <name>substrate</name>
    </ligand>
</feature>
<evidence type="ECO:0000313" key="6">
    <source>
        <dbReference type="WBParaSite" id="ALUE_0001768001-mRNA-1"/>
    </source>
</evidence>
<name>A0A0M3IH38_ASCLU</name>
<comment type="subunit">
    <text evidence="4">Heterotetramer; composed of 2 small (MOCS2A) and 2 large (MOCS2B) subunits.</text>
</comment>